<dbReference type="AlphaFoldDB" id="A0A375A7V8"/>
<reference evidence="15 16" key="1">
    <citation type="submission" date="2016-09" db="EMBL/GenBank/DDBJ databases">
        <authorList>
            <person name="Reverchon S."/>
            <person name="Nasser W."/>
            <person name="Leonard S."/>
            <person name="Brochier C."/>
            <person name="Duprey A."/>
        </authorList>
    </citation>
    <scope>NUCLEOTIDE SEQUENCE [LARGE SCALE GENOMIC DNA]</scope>
    <source>
        <strain evidence="15 16">174/2</strain>
    </source>
</reference>
<keyword evidence="5 14" id="KW-0813">Transport</keyword>
<dbReference type="EMBL" id="LT615367">
    <property type="protein sequence ID" value="SLM62105.1"/>
    <property type="molecule type" value="Genomic_DNA"/>
</dbReference>
<evidence type="ECO:0000256" key="5">
    <source>
        <dbReference type="ARBA" id="ARBA00022448"/>
    </source>
</evidence>
<evidence type="ECO:0000256" key="10">
    <source>
        <dbReference type="ARBA" id="ARBA00023065"/>
    </source>
</evidence>
<keyword evidence="8 14" id="KW-0812">Transmembrane</keyword>
<keyword evidence="6" id="KW-1003">Cell membrane</keyword>
<evidence type="ECO:0000256" key="9">
    <source>
        <dbReference type="ARBA" id="ARBA00022989"/>
    </source>
</evidence>
<gene>
    <name evidence="15" type="ORF">DAQ1742_01082</name>
</gene>
<feature type="transmembrane region" description="Helical" evidence="14">
    <location>
        <begin position="70"/>
        <end position="92"/>
    </location>
</feature>
<accession>A0A375A7V8</accession>
<keyword evidence="13" id="KW-0170">Cobalt</keyword>
<dbReference type="Proteomes" id="UP000294820">
    <property type="component" value="Chromosome 1"/>
</dbReference>
<keyword evidence="7" id="KW-0533">Nickel</keyword>
<evidence type="ECO:0000256" key="13">
    <source>
        <dbReference type="ARBA" id="ARBA00023285"/>
    </source>
</evidence>
<keyword evidence="12 14" id="KW-0472">Membrane</keyword>
<name>A0A375A7V8_9GAMM</name>
<dbReference type="Pfam" id="PF03824">
    <property type="entry name" value="NicO"/>
    <property type="match status" value="1"/>
</dbReference>
<dbReference type="GO" id="GO:0015099">
    <property type="term" value="F:nickel cation transmembrane transporter activity"/>
    <property type="evidence" value="ECO:0007669"/>
    <property type="project" value="UniProtKB-UniRule"/>
</dbReference>
<evidence type="ECO:0000256" key="14">
    <source>
        <dbReference type="RuleBase" id="RU362101"/>
    </source>
</evidence>
<evidence type="ECO:0000256" key="4">
    <source>
        <dbReference type="ARBA" id="ARBA00022426"/>
    </source>
</evidence>
<dbReference type="GO" id="GO:0046583">
    <property type="term" value="F:monoatomic cation efflux transmembrane transporter activity"/>
    <property type="evidence" value="ECO:0007669"/>
    <property type="project" value="TreeGrafter"/>
</dbReference>
<evidence type="ECO:0000256" key="8">
    <source>
        <dbReference type="ARBA" id="ARBA00022692"/>
    </source>
</evidence>
<dbReference type="GO" id="GO:0005886">
    <property type="term" value="C:plasma membrane"/>
    <property type="evidence" value="ECO:0007669"/>
    <property type="project" value="UniProtKB-SubCell"/>
</dbReference>
<comment type="subcellular location">
    <subcellularLocation>
        <location evidence="2 14">Cell membrane</location>
        <topology evidence="2 14">Multi-pass membrane protein</topology>
    </subcellularLocation>
</comment>
<dbReference type="PANTHER" id="PTHR40659:SF1">
    <property type="entry name" value="NICKEL_COBALT EFFLUX SYSTEM RCNA"/>
    <property type="match status" value="1"/>
</dbReference>
<dbReference type="InterPro" id="IPR051224">
    <property type="entry name" value="NiCoT_RcnA"/>
</dbReference>
<feature type="transmembrane region" description="Helical" evidence="14">
    <location>
        <begin position="113"/>
        <end position="136"/>
    </location>
</feature>
<evidence type="ECO:0000256" key="12">
    <source>
        <dbReference type="ARBA" id="ARBA00023136"/>
    </source>
</evidence>
<protein>
    <recommendedName>
        <fullName evidence="14">Nickel/cobalt efflux system</fullName>
    </recommendedName>
</protein>
<dbReference type="GO" id="GO:0032025">
    <property type="term" value="P:response to cobalt ion"/>
    <property type="evidence" value="ECO:0007669"/>
    <property type="project" value="TreeGrafter"/>
</dbReference>
<evidence type="ECO:0000256" key="11">
    <source>
        <dbReference type="ARBA" id="ARBA00023112"/>
    </source>
</evidence>
<dbReference type="GO" id="GO:0010045">
    <property type="term" value="P:response to nickel cation"/>
    <property type="evidence" value="ECO:0007669"/>
    <property type="project" value="TreeGrafter"/>
</dbReference>
<feature type="transmembrane region" description="Helical" evidence="14">
    <location>
        <begin position="309"/>
        <end position="332"/>
    </location>
</feature>
<feature type="transmembrane region" description="Helical" evidence="14">
    <location>
        <begin position="148"/>
        <end position="167"/>
    </location>
</feature>
<dbReference type="KEGG" id="daq:DAQ1742_01082"/>
<keyword evidence="11" id="KW-0921">Nickel transport</keyword>
<evidence type="ECO:0000313" key="16">
    <source>
        <dbReference type="Proteomes" id="UP000294820"/>
    </source>
</evidence>
<comment type="function">
    <text evidence="1">Efflux system for nickel and cobalt.</text>
</comment>
<evidence type="ECO:0000313" key="15">
    <source>
        <dbReference type="EMBL" id="SLM62105.1"/>
    </source>
</evidence>
<evidence type="ECO:0000256" key="2">
    <source>
        <dbReference type="ARBA" id="ARBA00004651"/>
    </source>
</evidence>
<proteinExistence type="inferred from homology"/>
<dbReference type="PANTHER" id="PTHR40659">
    <property type="entry name" value="NICKEL/COBALT EFFLUX SYSTEM RCNA"/>
    <property type="match status" value="1"/>
</dbReference>
<evidence type="ECO:0000256" key="7">
    <source>
        <dbReference type="ARBA" id="ARBA00022596"/>
    </source>
</evidence>
<sequence>MSVITPAHRMPRPVLLVWSVLLSGVLLAGGVWLVSALWPTLLLQCVEWQRILHQQMANLLQQVHAQPHQAGWALVGFSLVYGIVHAVGPGHGKMVIATYLATHPARLKSSLKLTFAAALLQGGMAIGLVTLMLTVLQLSSRMLHISSFWIEKSSFVLVMALGGWLCLRACRRLLALGAERAKPQVHRLTPLEPALPARRLAAPVRYHRHDALCGCGHQHVPTAEALNDSEGWRTRLMVIVTMGLRPCSGAIMVLLFAKVLNVFVWGVVSALAMALGTALTVSLLGVAVQFFRRQFERLSRRGTPSRWQPVIGSVLSLLGGVALTLAGIVLYLTTQPDMMGGIRPIMG</sequence>
<evidence type="ECO:0000256" key="3">
    <source>
        <dbReference type="ARBA" id="ARBA00010428"/>
    </source>
</evidence>
<keyword evidence="10" id="KW-0406">Ion transport</keyword>
<evidence type="ECO:0000256" key="1">
    <source>
        <dbReference type="ARBA" id="ARBA00002510"/>
    </source>
</evidence>
<keyword evidence="4" id="KW-0171">Cobalt transport</keyword>
<comment type="similarity">
    <text evidence="3">Belongs to the NiCoT transporter (TC 2.A.52) family. RcnA subfamily.</text>
</comment>
<dbReference type="GO" id="GO:0006824">
    <property type="term" value="P:cobalt ion transport"/>
    <property type="evidence" value="ECO:0007669"/>
    <property type="project" value="UniProtKB-KW"/>
</dbReference>
<keyword evidence="9 14" id="KW-1133">Transmembrane helix</keyword>
<feature type="transmembrane region" description="Helical" evidence="14">
    <location>
        <begin position="236"/>
        <end position="257"/>
    </location>
</feature>
<organism evidence="15 16">
    <name type="scientific">Dickeya aquatica</name>
    <dbReference type="NCBI Taxonomy" id="1401087"/>
    <lineage>
        <taxon>Bacteria</taxon>
        <taxon>Pseudomonadati</taxon>
        <taxon>Pseudomonadota</taxon>
        <taxon>Gammaproteobacteria</taxon>
        <taxon>Enterobacterales</taxon>
        <taxon>Pectobacteriaceae</taxon>
        <taxon>Dickeya</taxon>
    </lineage>
</organism>
<keyword evidence="16" id="KW-1185">Reference proteome</keyword>
<dbReference type="RefSeq" id="WP_035343570.1">
    <property type="nucleotide sequence ID" value="NZ_LT615367.1"/>
</dbReference>
<dbReference type="InterPro" id="IPR011541">
    <property type="entry name" value="Ni/Co_transpt_high_affinity"/>
</dbReference>
<feature type="transmembrane region" description="Helical" evidence="14">
    <location>
        <begin position="263"/>
        <end position="288"/>
    </location>
</feature>
<evidence type="ECO:0000256" key="6">
    <source>
        <dbReference type="ARBA" id="ARBA00022475"/>
    </source>
</evidence>